<dbReference type="InParanoid" id="A0A0D0CYE6"/>
<evidence type="ECO:0000313" key="2">
    <source>
        <dbReference type="Proteomes" id="UP000054538"/>
    </source>
</evidence>
<gene>
    <name evidence="1" type="ORF">PAXRUDRAFT_180686</name>
</gene>
<evidence type="ECO:0000313" key="1">
    <source>
        <dbReference type="EMBL" id="KIK72429.1"/>
    </source>
</evidence>
<dbReference type="HOGENOM" id="CLU_2580354_0_0_1"/>
<reference evidence="1 2" key="1">
    <citation type="submission" date="2014-04" db="EMBL/GenBank/DDBJ databases">
        <authorList>
            <consortium name="DOE Joint Genome Institute"/>
            <person name="Kuo A."/>
            <person name="Kohler A."/>
            <person name="Jargeat P."/>
            <person name="Nagy L.G."/>
            <person name="Floudas D."/>
            <person name="Copeland A."/>
            <person name="Barry K.W."/>
            <person name="Cichocki N."/>
            <person name="Veneault-Fourrey C."/>
            <person name="LaButti K."/>
            <person name="Lindquist E.A."/>
            <person name="Lipzen A."/>
            <person name="Lundell T."/>
            <person name="Morin E."/>
            <person name="Murat C."/>
            <person name="Sun H."/>
            <person name="Tunlid A."/>
            <person name="Henrissat B."/>
            <person name="Grigoriev I.V."/>
            <person name="Hibbett D.S."/>
            <person name="Martin F."/>
            <person name="Nordberg H.P."/>
            <person name="Cantor M.N."/>
            <person name="Hua S.X."/>
        </authorList>
    </citation>
    <scope>NUCLEOTIDE SEQUENCE [LARGE SCALE GENOMIC DNA]</scope>
    <source>
        <strain evidence="1 2">Ve08.2h10</strain>
    </source>
</reference>
<sequence>EDIHIYIIPNQPLSEILQNKHHSTFSINISDTYIGHLMVDTSPNSMLGIGAFKMALPERVMFTPPPETGLGSHTRHDVVVK</sequence>
<proteinExistence type="predicted"/>
<keyword evidence="2" id="KW-1185">Reference proteome</keyword>
<reference evidence="2" key="2">
    <citation type="submission" date="2015-01" db="EMBL/GenBank/DDBJ databases">
        <title>Evolutionary Origins and Diversification of the Mycorrhizal Mutualists.</title>
        <authorList>
            <consortium name="DOE Joint Genome Institute"/>
            <consortium name="Mycorrhizal Genomics Consortium"/>
            <person name="Kohler A."/>
            <person name="Kuo A."/>
            <person name="Nagy L.G."/>
            <person name="Floudas D."/>
            <person name="Copeland A."/>
            <person name="Barry K.W."/>
            <person name="Cichocki N."/>
            <person name="Veneault-Fourrey C."/>
            <person name="LaButti K."/>
            <person name="Lindquist E.A."/>
            <person name="Lipzen A."/>
            <person name="Lundell T."/>
            <person name="Morin E."/>
            <person name="Murat C."/>
            <person name="Riley R."/>
            <person name="Ohm R."/>
            <person name="Sun H."/>
            <person name="Tunlid A."/>
            <person name="Henrissat B."/>
            <person name="Grigoriev I.V."/>
            <person name="Hibbett D.S."/>
            <person name="Martin F."/>
        </authorList>
    </citation>
    <scope>NUCLEOTIDE SEQUENCE [LARGE SCALE GENOMIC DNA]</scope>
    <source>
        <strain evidence="2">Ve08.2h10</strain>
    </source>
</reference>
<dbReference type="EMBL" id="KN830838">
    <property type="protein sequence ID" value="KIK72429.1"/>
    <property type="molecule type" value="Genomic_DNA"/>
</dbReference>
<protein>
    <submittedName>
        <fullName evidence="1">Uncharacterized protein</fullName>
    </submittedName>
</protein>
<name>A0A0D0CYE6_9AGAM</name>
<dbReference type="Proteomes" id="UP000054538">
    <property type="component" value="Unassembled WGS sequence"/>
</dbReference>
<dbReference type="AlphaFoldDB" id="A0A0D0CYE6"/>
<accession>A0A0D0CYE6</accession>
<feature type="non-terminal residue" evidence="1">
    <location>
        <position position="1"/>
    </location>
</feature>
<organism evidence="1 2">
    <name type="scientific">Paxillus rubicundulus Ve08.2h10</name>
    <dbReference type="NCBI Taxonomy" id="930991"/>
    <lineage>
        <taxon>Eukaryota</taxon>
        <taxon>Fungi</taxon>
        <taxon>Dikarya</taxon>
        <taxon>Basidiomycota</taxon>
        <taxon>Agaricomycotina</taxon>
        <taxon>Agaricomycetes</taxon>
        <taxon>Agaricomycetidae</taxon>
        <taxon>Boletales</taxon>
        <taxon>Paxilineae</taxon>
        <taxon>Paxillaceae</taxon>
        <taxon>Paxillus</taxon>
    </lineage>
</organism>